<keyword evidence="1" id="KW-1133">Transmembrane helix</keyword>
<keyword evidence="1" id="KW-0472">Membrane</keyword>
<dbReference type="EMBL" id="SMLW01000678">
    <property type="protein sequence ID" value="MTI29064.1"/>
    <property type="molecule type" value="Genomic_DNA"/>
</dbReference>
<comment type="caution">
    <text evidence="2">The sequence shown here is derived from an EMBL/GenBank/DDBJ whole genome shotgun (WGS) entry which is preliminary data.</text>
</comment>
<sequence length="239" mass="27288">MLVAWIYNIALAIIHFSANRIIVLKNIPRSIWLSIAGGASIAYIFLHLLPELGAYQDRFAENIGGMSWWGSKYVYAIALVGLVVFYGLERLVKMKKNSSDAAINRNVFWLHISTYFIYNFIIGYLLISETAIDLKETSFFFVAMAFHFIVNDFSLIQDHKEMYLKHGRWFVTSAIILGGIIASFSSLHEHLLIIMFGLVSGSVILNVLKEELPEERKSRFWAFCTGALFYSLLLILIED</sequence>
<feature type="transmembrane region" description="Helical" evidence="1">
    <location>
        <begin position="168"/>
        <end position="185"/>
    </location>
</feature>
<evidence type="ECO:0000313" key="3">
    <source>
        <dbReference type="Proteomes" id="UP000798808"/>
    </source>
</evidence>
<proteinExistence type="predicted"/>
<keyword evidence="1" id="KW-0812">Transmembrane</keyword>
<accession>A0ABW9RXS4</accession>
<name>A0ABW9RXS4_9BACT</name>
<reference evidence="2 3" key="1">
    <citation type="submission" date="2019-02" db="EMBL/GenBank/DDBJ databases">
        <authorList>
            <person name="Goldberg S.R."/>
            <person name="Haltli B.A."/>
            <person name="Correa H."/>
            <person name="Russell K.G."/>
        </authorList>
    </citation>
    <scope>NUCLEOTIDE SEQUENCE [LARGE SCALE GENOMIC DNA]</scope>
    <source>
        <strain evidence="2 3">JCM 16186</strain>
    </source>
</reference>
<feature type="transmembrane region" description="Helical" evidence="1">
    <location>
        <begin position="31"/>
        <end position="49"/>
    </location>
</feature>
<gene>
    <name evidence="2" type="ORF">E1163_29145</name>
</gene>
<protein>
    <recommendedName>
        <fullName evidence="4">ZIP Zinc transporter</fullName>
    </recommendedName>
</protein>
<evidence type="ECO:0000256" key="1">
    <source>
        <dbReference type="SAM" id="Phobius"/>
    </source>
</evidence>
<dbReference type="Proteomes" id="UP000798808">
    <property type="component" value="Unassembled WGS sequence"/>
</dbReference>
<keyword evidence="3" id="KW-1185">Reference proteome</keyword>
<organism evidence="2 3">
    <name type="scientific">Fulvivirga kasyanovii</name>
    <dbReference type="NCBI Taxonomy" id="396812"/>
    <lineage>
        <taxon>Bacteria</taxon>
        <taxon>Pseudomonadati</taxon>
        <taxon>Bacteroidota</taxon>
        <taxon>Cytophagia</taxon>
        <taxon>Cytophagales</taxon>
        <taxon>Fulvivirgaceae</taxon>
        <taxon>Fulvivirga</taxon>
    </lineage>
</organism>
<evidence type="ECO:0008006" key="4">
    <source>
        <dbReference type="Google" id="ProtNLM"/>
    </source>
</evidence>
<evidence type="ECO:0000313" key="2">
    <source>
        <dbReference type="EMBL" id="MTI29064.1"/>
    </source>
</evidence>
<feature type="transmembrane region" description="Helical" evidence="1">
    <location>
        <begin position="191"/>
        <end position="208"/>
    </location>
</feature>
<dbReference type="RefSeq" id="WP_155177193.1">
    <property type="nucleotide sequence ID" value="NZ_BAAAFL010000010.1"/>
</dbReference>
<feature type="transmembrane region" description="Helical" evidence="1">
    <location>
        <begin position="69"/>
        <end position="88"/>
    </location>
</feature>
<feature type="transmembrane region" description="Helical" evidence="1">
    <location>
        <begin position="6"/>
        <end position="24"/>
    </location>
</feature>
<feature type="transmembrane region" description="Helical" evidence="1">
    <location>
        <begin position="220"/>
        <end position="237"/>
    </location>
</feature>
<feature type="transmembrane region" description="Helical" evidence="1">
    <location>
        <begin position="139"/>
        <end position="156"/>
    </location>
</feature>
<feature type="transmembrane region" description="Helical" evidence="1">
    <location>
        <begin position="108"/>
        <end position="127"/>
    </location>
</feature>